<protein>
    <recommendedName>
        <fullName evidence="1">STAS domain-containing protein</fullName>
    </recommendedName>
</protein>
<keyword evidence="3" id="KW-1185">Reference proteome</keyword>
<reference evidence="2 3" key="1">
    <citation type="submission" date="2019-07" db="EMBL/GenBank/DDBJ databases">
        <title>Whole genome shotgun sequence of Aneurinibacillus danicus NBRC 102444.</title>
        <authorList>
            <person name="Hosoyama A."/>
            <person name="Uohara A."/>
            <person name="Ohji S."/>
            <person name="Ichikawa N."/>
        </authorList>
    </citation>
    <scope>NUCLEOTIDE SEQUENCE [LARGE SCALE GENOMIC DNA]</scope>
    <source>
        <strain evidence="2 3">NBRC 102444</strain>
    </source>
</reference>
<comment type="caution">
    <text evidence="2">The sequence shown here is derived from an EMBL/GenBank/DDBJ whole genome shotgun (WGS) entry which is preliminary data.</text>
</comment>
<dbReference type="OrthoDB" id="9793697at2"/>
<dbReference type="Gene3D" id="3.30.750.24">
    <property type="entry name" value="STAS domain"/>
    <property type="match status" value="1"/>
</dbReference>
<evidence type="ECO:0000259" key="1">
    <source>
        <dbReference type="PROSITE" id="PS50801"/>
    </source>
</evidence>
<dbReference type="InterPro" id="IPR036513">
    <property type="entry name" value="STAS_dom_sf"/>
</dbReference>
<dbReference type="CDD" id="cd07043">
    <property type="entry name" value="STAS_anti-anti-sigma_factors"/>
    <property type="match status" value="1"/>
</dbReference>
<dbReference type="PANTHER" id="PTHR33495:SF2">
    <property type="entry name" value="ANTI-SIGMA FACTOR ANTAGONIST TM_1081-RELATED"/>
    <property type="match status" value="1"/>
</dbReference>
<evidence type="ECO:0000313" key="3">
    <source>
        <dbReference type="Proteomes" id="UP000321157"/>
    </source>
</evidence>
<organism evidence="2 3">
    <name type="scientific">Aneurinibacillus danicus</name>
    <dbReference type="NCBI Taxonomy" id="267746"/>
    <lineage>
        <taxon>Bacteria</taxon>
        <taxon>Bacillati</taxon>
        <taxon>Bacillota</taxon>
        <taxon>Bacilli</taxon>
        <taxon>Bacillales</taxon>
        <taxon>Paenibacillaceae</taxon>
        <taxon>Aneurinibacillus group</taxon>
        <taxon>Aneurinibacillus</taxon>
    </lineage>
</organism>
<evidence type="ECO:0000313" key="2">
    <source>
        <dbReference type="EMBL" id="GEN35483.1"/>
    </source>
</evidence>
<dbReference type="AlphaFoldDB" id="A0A511VD33"/>
<dbReference type="SUPFAM" id="SSF52091">
    <property type="entry name" value="SpoIIaa-like"/>
    <property type="match status" value="1"/>
</dbReference>
<dbReference type="PROSITE" id="PS50801">
    <property type="entry name" value="STAS"/>
    <property type="match status" value="1"/>
</dbReference>
<gene>
    <name evidence="2" type="ORF">ADA01nite_29430</name>
</gene>
<sequence>MFMINEQGYRIITLEGEIHYANSRQISKDLLACITEEQDRYILDVSRLTSVDSTGLAVLFSFCKKCHLEGKESKLVAGNTSWYKLLHFSKLDRVLSIYPDVSAALSASNSEQGTGFSILEY</sequence>
<dbReference type="EMBL" id="BJXX01000133">
    <property type="protein sequence ID" value="GEN35483.1"/>
    <property type="molecule type" value="Genomic_DNA"/>
</dbReference>
<dbReference type="PANTHER" id="PTHR33495">
    <property type="entry name" value="ANTI-SIGMA FACTOR ANTAGONIST TM_1081-RELATED-RELATED"/>
    <property type="match status" value="1"/>
</dbReference>
<proteinExistence type="predicted"/>
<feature type="domain" description="STAS" evidence="1">
    <location>
        <begin position="1"/>
        <end position="108"/>
    </location>
</feature>
<dbReference type="Proteomes" id="UP000321157">
    <property type="component" value="Unassembled WGS sequence"/>
</dbReference>
<accession>A0A511VD33</accession>
<name>A0A511VD33_9BACL</name>
<dbReference type="RefSeq" id="WP_146811014.1">
    <property type="nucleotide sequence ID" value="NZ_BJXX01000133.1"/>
</dbReference>
<dbReference type="Pfam" id="PF01740">
    <property type="entry name" value="STAS"/>
    <property type="match status" value="1"/>
</dbReference>
<dbReference type="GO" id="GO:0043856">
    <property type="term" value="F:anti-sigma factor antagonist activity"/>
    <property type="evidence" value="ECO:0007669"/>
    <property type="project" value="TreeGrafter"/>
</dbReference>
<dbReference type="InterPro" id="IPR002645">
    <property type="entry name" value="STAS_dom"/>
</dbReference>